<organism evidence="1 2">
    <name type="scientific">Paenisporosarcina antarctica</name>
    <dbReference type="NCBI Taxonomy" id="417367"/>
    <lineage>
        <taxon>Bacteria</taxon>
        <taxon>Bacillati</taxon>
        <taxon>Bacillota</taxon>
        <taxon>Bacilli</taxon>
        <taxon>Bacillales</taxon>
        <taxon>Caryophanaceae</taxon>
        <taxon>Paenisporosarcina</taxon>
    </lineage>
</organism>
<accession>A0A4V1AMW9</accession>
<reference evidence="1 2" key="1">
    <citation type="submission" date="2019-03" db="EMBL/GenBank/DDBJ databases">
        <title>Complete genome sequence of Paenisporosarcina antarctica CGMCC 1.6503T.</title>
        <authorList>
            <person name="Rong J.-C."/>
            <person name="Chi N.-Y."/>
            <person name="Zhang Q.-F."/>
        </authorList>
    </citation>
    <scope>NUCLEOTIDE SEQUENCE [LARGE SCALE GENOMIC DNA]</scope>
    <source>
        <strain evidence="1 2">CGMCC 1.6503</strain>
    </source>
</reference>
<gene>
    <name evidence="1" type="ORF">E2636_06205</name>
</gene>
<dbReference type="EMBL" id="CP038015">
    <property type="protein sequence ID" value="QBP40735.1"/>
    <property type="molecule type" value="Genomic_DNA"/>
</dbReference>
<proteinExistence type="predicted"/>
<name>A0A4V1AMW9_9BACL</name>
<dbReference type="OrthoDB" id="2423890at2"/>
<keyword evidence="2" id="KW-1185">Reference proteome</keyword>
<dbReference type="Proteomes" id="UP000294292">
    <property type="component" value="Chromosome"/>
</dbReference>
<evidence type="ECO:0000313" key="1">
    <source>
        <dbReference type="EMBL" id="QBP40735.1"/>
    </source>
</evidence>
<dbReference type="KEGG" id="panc:E2636_06205"/>
<dbReference type="RefSeq" id="WP_134209427.1">
    <property type="nucleotide sequence ID" value="NZ_CP038015.1"/>
</dbReference>
<sequence length="71" mass="8369">MSKKKGIFDIQIEQPLFPVKKQPEKRNDLQIEQALTVVLKQLEVGGCREEQYRITVQLFTTLLKILRLSIW</sequence>
<dbReference type="AlphaFoldDB" id="A0A4V1AMW9"/>
<protein>
    <submittedName>
        <fullName evidence="1">Uncharacterized protein</fullName>
    </submittedName>
</protein>
<evidence type="ECO:0000313" key="2">
    <source>
        <dbReference type="Proteomes" id="UP000294292"/>
    </source>
</evidence>